<feature type="chain" id="PRO_5046676031" evidence="1">
    <location>
        <begin position="20"/>
        <end position="810"/>
    </location>
</feature>
<comment type="caution">
    <text evidence="3">The sequence shown here is derived from an EMBL/GenBank/DDBJ whole genome shotgun (WGS) entry which is preliminary data.</text>
</comment>
<organism evidence="3 4">
    <name type="scientific">Pseudopedobacter beijingensis</name>
    <dbReference type="NCBI Taxonomy" id="1207056"/>
    <lineage>
        <taxon>Bacteria</taxon>
        <taxon>Pseudomonadati</taxon>
        <taxon>Bacteroidota</taxon>
        <taxon>Sphingobacteriia</taxon>
        <taxon>Sphingobacteriales</taxon>
        <taxon>Sphingobacteriaceae</taxon>
        <taxon>Pseudopedobacter</taxon>
    </lineage>
</organism>
<dbReference type="RefSeq" id="WP_379661647.1">
    <property type="nucleotide sequence ID" value="NZ_JBHUDG010000004.1"/>
</dbReference>
<dbReference type="InterPro" id="IPR036514">
    <property type="entry name" value="SGNH_hydro_sf"/>
</dbReference>
<reference evidence="4" key="1">
    <citation type="journal article" date="2019" name="Int. J. Syst. Evol. Microbiol.">
        <title>The Global Catalogue of Microorganisms (GCM) 10K type strain sequencing project: providing services to taxonomists for standard genome sequencing and annotation.</title>
        <authorList>
            <consortium name="The Broad Institute Genomics Platform"/>
            <consortium name="The Broad Institute Genome Sequencing Center for Infectious Disease"/>
            <person name="Wu L."/>
            <person name="Ma J."/>
        </authorList>
    </citation>
    <scope>NUCLEOTIDE SEQUENCE [LARGE SCALE GENOMIC DNA]</scope>
    <source>
        <strain evidence="4">CCUG 53762</strain>
    </source>
</reference>
<dbReference type="Gene3D" id="3.40.50.1110">
    <property type="entry name" value="SGNH hydrolase"/>
    <property type="match status" value="1"/>
</dbReference>
<evidence type="ECO:0000313" key="3">
    <source>
        <dbReference type="EMBL" id="MFD1629266.1"/>
    </source>
</evidence>
<dbReference type="Proteomes" id="UP001597118">
    <property type="component" value="Unassembled WGS sequence"/>
</dbReference>
<name>A0ABW4I942_9SPHI</name>
<evidence type="ECO:0000313" key="4">
    <source>
        <dbReference type="Proteomes" id="UP001597118"/>
    </source>
</evidence>
<keyword evidence="1" id="KW-0732">Signal</keyword>
<sequence>MKKRLLILLFTLAFIGSYAAENVIKIVVLGSSTAAGSGATSGQGWVSRYTAYLKNLHPHNEVVNLAVGGYTTYDIMPDNYSVPPDRRQPKTNNNITKALSYNPDVIIVNMPSNDVGNGYPTNEIMSNYTVLKSLADAQNIPIYFTSTQPRNFTDNAKRQQQVEIKNATQINYPDTYIDFWTEIAETDGRIKAEYDSSDGVHLNNAGHEILYNKVISTTSILTYAKPYIPSSYSSAGKIMIDFGTSTNSTTSTTDNYWNNITSVSSGFASPLQNQNGEITPFTIHVHAPFTNTNINGTLSGPVDYPENAIKDSFYGYTTGVFSGGSSYEKSGVTLSNLDTDKSYSLTFYASRIATASDNRETKYTVKGKTEQSVILNILNNTSNIVSVHNMEPDNNGNIIIEVTASDNNTHVNRFYYLGILDIEYKPKTVLPATGQILIDFGSSANSTISTANNHWNNINSVSSTAATPLQNKTGESTPYTINIHAPFSGTNNNGDQNGTTDYPANATKDSFYGFTTGTFGTNTRYDKSGITLNNLDTDNYYSLTFYASRIDNNASDNRETKYTIKGKTEQSVILNILNNTFGTVAVQNIEPDNEGKIIIEVTASDNNTHTNKFYYLGVLDIEYKPKTTPVTLVDYTLVKHLDYIDVNWSTLSENRNSHFEIYRAGSDHQFLLLSTIPAVTYTGFKTYNYQDNDPLTGINYYFLRQVDTDGKYKDYAPKSINFSSNTNNEFNVYVLTESEDIIVNAYEEKENKKAEISIYNSNGRLLTKKETILKKGNNQINVGKINHTGVYIAILKKENKMLSCKFLINF</sequence>
<dbReference type="NCBIfam" id="TIGR04183">
    <property type="entry name" value="Por_Secre_tail"/>
    <property type="match status" value="1"/>
</dbReference>
<dbReference type="PANTHER" id="PTHR30383:SF5">
    <property type="entry name" value="SGNH HYDROLASE-TYPE ESTERASE DOMAIN-CONTAINING PROTEIN"/>
    <property type="match status" value="1"/>
</dbReference>
<dbReference type="InterPro" id="IPR026444">
    <property type="entry name" value="Secre_tail"/>
</dbReference>
<dbReference type="PANTHER" id="PTHR30383">
    <property type="entry name" value="THIOESTERASE 1/PROTEASE 1/LYSOPHOSPHOLIPASE L1"/>
    <property type="match status" value="1"/>
</dbReference>
<evidence type="ECO:0000256" key="1">
    <source>
        <dbReference type="SAM" id="SignalP"/>
    </source>
</evidence>
<dbReference type="CDD" id="cd00229">
    <property type="entry name" value="SGNH_hydrolase"/>
    <property type="match status" value="1"/>
</dbReference>
<keyword evidence="4" id="KW-1185">Reference proteome</keyword>
<evidence type="ECO:0000259" key="2">
    <source>
        <dbReference type="Pfam" id="PF13472"/>
    </source>
</evidence>
<feature type="domain" description="SGNH hydrolase-type esterase" evidence="2">
    <location>
        <begin position="28"/>
        <end position="209"/>
    </location>
</feature>
<dbReference type="EMBL" id="JBHUDG010000004">
    <property type="protein sequence ID" value="MFD1629266.1"/>
    <property type="molecule type" value="Genomic_DNA"/>
</dbReference>
<dbReference type="InterPro" id="IPR013830">
    <property type="entry name" value="SGNH_hydro"/>
</dbReference>
<protein>
    <submittedName>
        <fullName evidence="3">GDSL-type esterase/lipase family protein</fullName>
    </submittedName>
</protein>
<gene>
    <name evidence="3" type="ORF">ACFSAH_05210</name>
</gene>
<dbReference type="SUPFAM" id="SSF52266">
    <property type="entry name" value="SGNH hydrolase"/>
    <property type="match status" value="1"/>
</dbReference>
<accession>A0ABW4I942</accession>
<feature type="signal peptide" evidence="1">
    <location>
        <begin position="1"/>
        <end position="19"/>
    </location>
</feature>
<dbReference type="Pfam" id="PF13472">
    <property type="entry name" value="Lipase_GDSL_2"/>
    <property type="match status" value="1"/>
</dbReference>
<dbReference type="InterPro" id="IPR051532">
    <property type="entry name" value="Ester_Hydrolysis_Enzymes"/>
</dbReference>
<proteinExistence type="predicted"/>